<protein>
    <submittedName>
        <fullName evidence="1">Uncharacterized protein</fullName>
    </submittedName>
</protein>
<dbReference type="KEGG" id="cai:Caci_7527"/>
<dbReference type="STRING" id="479433.Caci_7527"/>
<evidence type="ECO:0000313" key="1">
    <source>
        <dbReference type="EMBL" id="ACU76352.1"/>
    </source>
</evidence>
<proteinExistence type="predicted"/>
<accession>C7QB61</accession>
<dbReference type="Proteomes" id="UP000000851">
    <property type="component" value="Chromosome"/>
</dbReference>
<sequence>MSAEIHQARGNLHTGSGNQWNLTLHTAKVAVRRGAGAWSESTFEHVNQCFFEPDGFQEIQAAIEEHKVVILKGIPGSGRRFAALKLLSKSQYSPGLFYAPVVGSGDDESLSGLRIQRGDRVLVDLSTMDEAQFKMVAPEVQPFVETVQTARARSVIILPDACEPEPDWLKIVRPITRPDPVKAYRRHLKSIGVLADAIDGPAVHEHFRHAPMADLTRLMLLVVEARDANPTLDDRAWTRVALEALRAGPKEVAAILKELKAGQQRALLLASSLFAGGSADGAWHAARVLLETLRYPKDPDLPLDRSDLQEQLALFGAGIDQHRHIQFHKPLDAAIRAYMWDGYPALRNTLAEWIKALGKNWKWSLADAERVAARFGEQHLRTRQITSMAKLIADLAGSEADEPIRQAFVLLELGLKHPDHGRGFRRQMWEWAKNPPSDGLGEVLIRACVEVIGDTHPDQALVRLHHLARRSGRIGEMACETLAVQLAQDRLLRLIRLLLFRMVEHPNDRDPAIFVHVIDPHLLIDWRGRARPLAAEPAVRTQLALAWRATLAKQPRGWQEQLDSWLIAAANRSGSELLLAILAEAPDDLAARSRLHAAAVAWAAARGGAWSVADALLERVNDAQGFSFVAMEGTD</sequence>
<evidence type="ECO:0000313" key="2">
    <source>
        <dbReference type="Proteomes" id="UP000000851"/>
    </source>
</evidence>
<name>C7QB61_CATAD</name>
<dbReference type="eggNOG" id="ENOG502ZMWA">
    <property type="taxonomic scope" value="Bacteria"/>
</dbReference>
<dbReference type="AlphaFoldDB" id="C7QB61"/>
<dbReference type="EMBL" id="CP001700">
    <property type="protein sequence ID" value="ACU76352.1"/>
    <property type="molecule type" value="Genomic_DNA"/>
</dbReference>
<dbReference type="RefSeq" id="WP_015796077.1">
    <property type="nucleotide sequence ID" value="NC_013131.1"/>
</dbReference>
<dbReference type="HOGENOM" id="CLU_027198_0_0_11"/>
<dbReference type="InParanoid" id="C7QB61"/>
<reference evidence="1 2" key="1">
    <citation type="journal article" date="2009" name="Stand. Genomic Sci.">
        <title>Complete genome sequence of Catenulispora acidiphila type strain (ID 139908).</title>
        <authorList>
            <person name="Copeland A."/>
            <person name="Lapidus A."/>
            <person name="Glavina Del Rio T."/>
            <person name="Nolan M."/>
            <person name="Lucas S."/>
            <person name="Chen F."/>
            <person name="Tice H."/>
            <person name="Cheng J.F."/>
            <person name="Bruce D."/>
            <person name="Goodwin L."/>
            <person name="Pitluck S."/>
            <person name="Mikhailova N."/>
            <person name="Pati A."/>
            <person name="Ivanova N."/>
            <person name="Mavromatis K."/>
            <person name="Chen A."/>
            <person name="Palaniappan K."/>
            <person name="Chain P."/>
            <person name="Land M."/>
            <person name="Hauser L."/>
            <person name="Chang Y.J."/>
            <person name="Jeffries C.D."/>
            <person name="Chertkov O."/>
            <person name="Brettin T."/>
            <person name="Detter J.C."/>
            <person name="Han C."/>
            <person name="Ali Z."/>
            <person name="Tindall B.J."/>
            <person name="Goker M."/>
            <person name="Bristow J."/>
            <person name="Eisen J.A."/>
            <person name="Markowitz V."/>
            <person name="Hugenholtz P."/>
            <person name="Kyrpides N.C."/>
            <person name="Klenk H.P."/>
        </authorList>
    </citation>
    <scope>NUCLEOTIDE SEQUENCE [LARGE SCALE GENOMIC DNA]</scope>
    <source>
        <strain evidence="2">DSM 44928 / JCM 14897 / NBRC 102108 / NRRL B-24433 / ID139908</strain>
    </source>
</reference>
<organism evidence="1 2">
    <name type="scientific">Catenulispora acidiphila (strain DSM 44928 / JCM 14897 / NBRC 102108 / NRRL B-24433 / ID139908)</name>
    <dbReference type="NCBI Taxonomy" id="479433"/>
    <lineage>
        <taxon>Bacteria</taxon>
        <taxon>Bacillati</taxon>
        <taxon>Actinomycetota</taxon>
        <taxon>Actinomycetes</taxon>
        <taxon>Catenulisporales</taxon>
        <taxon>Catenulisporaceae</taxon>
        <taxon>Catenulispora</taxon>
    </lineage>
</organism>
<keyword evidence="2" id="KW-1185">Reference proteome</keyword>
<gene>
    <name evidence="1" type="ordered locus">Caci_7527</name>
</gene>
<dbReference type="OrthoDB" id="3848913at2"/>